<evidence type="ECO:0000313" key="5">
    <source>
        <dbReference type="EMBL" id="ETE56535.1"/>
    </source>
</evidence>
<evidence type="ECO:0000313" key="6">
    <source>
        <dbReference type="Proteomes" id="UP000018936"/>
    </source>
</evidence>
<name>V8N325_OPHHA</name>
<dbReference type="Gene3D" id="3.30.1240.20">
    <property type="match status" value="1"/>
</dbReference>
<dbReference type="Pfam" id="PF03332">
    <property type="entry name" value="PMM"/>
    <property type="match status" value="1"/>
</dbReference>
<reference evidence="5 6" key="1">
    <citation type="journal article" date="2013" name="Proc. Natl. Acad. Sci. U.S.A.">
        <title>The king cobra genome reveals dynamic gene evolution and adaptation in the snake venom system.</title>
        <authorList>
            <person name="Vonk F.J."/>
            <person name="Casewell N.R."/>
            <person name="Henkel C.V."/>
            <person name="Heimberg A.M."/>
            <person name="Jansen H.J."/>
            <person name="McCleary R.J."/>
            <person name="Kerkkamp H.M."/>
            <person name="Vos R.A."/>
            <person name="Guerreiro I."/>
            <person name="Calvete J.J."/>
            <person name="Wuster W."/>
            <person name="Woods A.E."/>
            <person name="Logan J.M."/>
            <person name="Harrison R.A."/>
            <person name="Castoe T.A."/>
            <person name="de Koning A.P."/>
            <person name="Pollock D.D."/>
            <person name="Yandell M."/>
            <person name="Calderon D."/>
            <person name="Renjifo C."/>
            <person name="Currier R.B."/>
            <person name="Salgado D."/>
            <person name="Pla D."/>
            <person name="Sanz L."/>
            <person name="Hyder A.S."/>
            <person name="Ribeiro J.M."/>
            <person name="Arntzen J.W."/>
            <person name="van den Thillart G.E."/>
            <person name="Boetzer M."/>
            <person name="Pirovano W."/>
            <person name="Dirks R.P."/>
            <person name="Spaink H.P."/>
            <person name="Duboule D."/>
            <person name="McGlinn E."/>
            <person name="Kini R.M."/>
            <person name="Richardson M.K."/>
        </authorList>
    </citation>
    <scope>NUCLEOTIDE SEQUENCE</scope>
    <source>
        <tissue evidence="5">Blood</tissue>
    </source>
</reference>
<organism evidence="5 6">
    <name type="scientific">Ophiophagus hannah</name>
    <name type="common">King cobra</name>
    <name type="synonym">Naja hannah</name>
    <dbReference type="NCBI Taxonomy" id="8665"/>
    <lineage>
        <taxon>Eukaryota</taxon>
        <taxon>Metazoa</taxon>
        <taxon>Chordata</taxon>
        <taxon>Craniata</taxon>
        <taxon>Vertebrata</taxon>
        <taxon>Euteleostomi</taxon>
        <taxon>Lepidosauria</taxon>
        <taxon>Squamata</taxon>
        <taxon>Bifurcata</taxon>
        <taxon>Unidentata</taxon>
        <taxon>Episquamata</taxon>
        <taxon>Toxicofera</taxon>
        <taxon>Serpentes</taxon>
        <taxon>Colubroidea</taxon>
        <taxon>Elapidae</taxon>
        <taxon>Elapinae</taxon>
        <taxon>Ophiophagus</taxon>
    </lineage>
</organism>
<evidence type="ECO:0000256" key="3">
    <source>
        <dbReference type="ARBA" id="ARBA00022842"/>
    </source>
</evidence>
<dbReference type="GO" id="GO:0004615">
    <property type="term" value="F:phosphomannomutase activity"/>
    <property type="evidence" value="ECO:0007669"/>
    <property type="project" value="InterPro"/>
</dbReference>
<dbReference type="InterPro" id="IPR043169">
    <property type="entry name" value="PMM_cap"/>
</dbReference>
<dbReference type="GO" id="GO:0046872">
    <property type="term" value="F:metal ion binding"/>
    <property type="evidence" value="ECO:0007669"/>
    <property type="project" value="UniProtKB-KW"/>
</dbReference>
<keyword evidence="2" id="KW-0479">Metal-binding</keyword>
<evidence type="ECO:0000256" key="2">
    <source>
        <dbReference type="ARBA" id="ARBA00022723"/>
    </source>
</evidence>
<protein>
    <submittedName>
        <fullName evidence="5">Uncharacterized protein</fullName>
    </submittedName>
</protein>
<gene>
    <name evidence="5" type="ORF">L345_17754</name>
</gene>
<dbReference type="EMBL" id="AZIM01019178">
    <property type="protein sequence ID" value="ETE56535.1"/>
    <property type="molecule type" value="Genomic_DNA"/>
</dbReference>
<sequence>MLNVSPVGRSCSQAERMEFFELDKAGDGVAFILPVPP</sequence>
<dbReference type="InterPro" id="IPR005002">
    <property type="entry name" value="PMM"/>
</dbReference>
<keyword evidence="6" id="KW-1185">Reference proteome</keyword>
<comment type="caution">
    <text evidence="5">The sequence shown here is derived from an EMBL/GenBank/DDBJ whole genome shotgun (WGS) entry which is preliminary data.</text>
</comment>
<feature type="binding site" evidence="4">
    <location>
        <position position="16"/>
    </location>
    <ligand>
        <name>alpha-D-mannose 1-phosphate</name>
        <dbReference type="ChEBI" id="CHEBI:58409"/>
    </ligand>
</feature>
<keyword evidence="1" id="KW-0963">Cytoplasm</keyword>
<evidence type="ECO:0000256" key="1">
    <source>
        <dbReference type="ARBA" id="ARBA00022490"/>
    </source>
</evidence>
<proteinExistence type="predicted"/>
<feature type="binding site" evidence="4">
    <location>
        <position position="9"/>
    </location>
    <ligand>
        <name>alpha-D-mannose 1-phosphate</name>
        <dbReference type="ChEBI" id="CHEBI:58409"/>
    </ligand>
</feature>
<dbReference type="GO" id="GO:0009298">
    <property type="term" value="P:GDP-mannose biosynthetic process"/>
    <property type="evidence" value="ECO:0007669"/>
    <property type="project" value="InterPro"/>
</dbReference>
<keyword evidence="3" id="KW-0460">Magnesium</keyword>
<evidence type="ECO:0000256" key="4">
    <source>
        <dbReference type="PIRSR" id="PIRSR605002-2"/>
    </source>
</evidence>
<dbReference type="AlphaFoldDB" id="V8N325"/>
<dbReference type="Proteomes" id="UP000018936">
    <property type="component" value="Unassembled WGS sequence"/>
</dbReference>
<accession>V8N325</accession>